<organism evidence="1">
    <name type="scientific">Synechococcus sp. (strain ATCC 27144 / PCC 6301 / SAUG 1402/1)</name>
    <name type="common">Anacystis nidulans</name>
    <dbReference type="NCBI Taxonomy" id="269084"/>
    <lineage>
        <taxon>Bacteria</taxon>
        <taxon>Bacillati</taxon>
        <taxon>Cyanobacteriota</taxon>
        <taxon>Cyanophyceae</taxon>
        <taxon>Synechococcales</taxon>
        <taxon>Synechococcaceae</taxon>
        <taxon>Synechococcus</taxon>
    </lineage>
</organism>
<dbReference type="EMBL" id="AB000111">
    <property type="protein sequence ID" value="BAA22448.1"/>
    <property type="molecule type" value="Genomic_DNA"/>
</dbReference>
<dbReference type="AlphaFoldDB" id="O24688"/>
<reference evidence="1" key="1">
    <citation type="journal article" date="1997" name="Gene">
        <title>Organization of a large gene cluster encoding ribosomal proteins in the cyanobacterium Synechococcus sp. strain PCC 6301: comparison of gene clusters among cyanobacteria, eubacteria and chloroplast genomes.</title>
        <authorList>
            <person name="Sugita M."/>
            <person name="Sugishita H."/>
            <person name="Fujishiro T."/>
            <person name="Tsuboi M."/>
            <person name="Sugita C."/>
            <person name="Endo T."/>
            <person name="Sugiura M."/>
        </authorList>
    </citation>
    <scope>NUCLEOTIDE SEQUENCE</scope>
    <source>
        <strain evidence="1">PCC6301</strain>
    </source>
</reference>
<evidence type="ECO:0000313" key="1">
    <source>
        <dbReference type="EMBL" id="BAA22448.1"/>
    </source>
</evidence>
<dbReference type="GO" id="GO:0005840">
    <property type="term" value="C:ribosome"/>
    <property type="evidence" value="ECO:0007669"/>
    <property type="project" value="UniProtKB-KW"/>
</dbReference>
<proteinExistence type="predicted"/>
<sequence>MLARISELTKIGTTIFIVAIDQVAEPNSWGSSQLVLLAKIAGALKAIPPNPVCTSRHRQAASVSPFRSAIVGTLLQLEAIKNLLTVSVDTIQQNGVLFIFVALLR</sequence>
<accession>O24688</accession>
<keyword evidence="1" id="KW-0687">Ribonucleoprotein</keyword>
<name>O24688_SYNP6</name>
<keyword evidence="1" id="KW-0689">Ribosomal protein</keyword>
<protein>
    <submittedName>
        <fullName evidence="1">Genes for ribosomal proteins</fullName>
    </submittedName>
</protein>